<evidence type="ECO:0000313" key="1">
    <source>
        <dbReference type="Proteomes" id="UP000694865"/>
    </source>
</evidence>
<dbReference type="RefSeq" id="XP_006821876.1">
    <property type="nucleotide sequence ID" value="XM_006821813.1"/>
</dbReference>
<dbReference type="GeneID" id="102807372"/>
<gene>
    <name evidence="2" type="primary">LOC102807372</name>
</gene>
<name>A0ABM0MPD5_SACKO</name>
<sequence>MAAQALDVAPSIRVMLWTHARSRSTAFELAIASEPSIKVFHEQFIVAYFYGSDRKCSELYLRAPPMSGNAYQEVKNRLETKWTGKRVIFAKDGAFGLGSKDNYKYLPYGYTHTFLIRDPIASILSLYKCIMKRHPEDEKLAIIKMTIEVGDFKSLYELYKYVTEEMKQPAIIMESDDLMMYPKETMQKYCLATGIPFSENFLHWKPGNVDHFPDFMKEPTFFNIYYKTVVESTCFQPPTQSPLDLSELPGEIKREIENVTMPLYREMARNKL</sequence>
<dbReference type="Proteomes" id="UP000694865">
    <property type="component" value="Unplaced"/>
</dbReference>
<accession>A0ABM0MPD5</accession>
<reference evidence="2" key="1">
    <citation type="submission" date="2025-08" db="UniProtKB">
        <authorList>
            <consortium name="RefSeq"/>
        </authorList>
    </citation>
    <scope>IDENTIFICATION</scope>
    <source>
        <tissue evidence="2">Testes</tissue>
    </source>
</reference>
<evidence type="ECO:0000313" key="2">
    <source>
        <dbReference type="RefSeq" id="XP_006821876.1"/>
    </source>
</evidence>
<dbReference type="SUPFAM" id="SSF52540">
    <property type="entry name" value="P-loop containing nucleoside triphosphate hydrolases"/>
    <property type="match status" value="1"/>
</dbReference>
<dbReference type="InterPro" id="IPR027417">
    <property type="entry name" value="P-loop_NTPase"/>
</dbReference>
<proteinExistence type="predicted"/>
<dbReference type="PANTHER" id="PTHR48312:SF1">
    <property type="entry name" value="SULFOTRANSFERASE"/>
    <property type="match status" value="1"/>
</dbReference>
<keyword evidence="1" id="KW-1185">Reference proteome</keyword>
<protein>
    <submittedName>
        <fullName evidence="2">Uncharacterized protein LOC102807372</fullName>
    </submittedName>
</protein>
<dbReference type="Gene3D" id="3.40.50.300">
    <property type="entry name" value="P-loop containing nucleotide triphosphate hydrolases"/>
    <property type="match status" value="1"/>
</dbReference>
<organism evidence="1 2">
    <name type="scientific">Saccoglossus kowalevskii</name>
    <name type="common">Acorn worm</name>
    <dbReference type="NCBI Taxonomy" id="10224"/>
    <lineage>
        <taxon>Eukaryota</taxon>
        <taxon>Metazoa</taxon>
        <taxon>Hemichordata</taxon>
        <taxon>Enteropneusta</taxon>
        <taxon>Harrimaniidae</taxon>
        <taxon>Saccoglossus</taxon>
    </lineage>
</organism>
<dbReference type="PANTHER" id="PTHR48312">
    <property type="match status" value="1"/>
</dbReference>
<dbReference type="Pfam" id="PF19798">
    <property type="entry name" value="Sulfotransfer_5"/>
    <property type="match status" value="1"/>
</dbReference>